<comment type="subcellular location">
    <subcellularLocation>
        <location evidence="13">Cytoplasm</location>
    </subcellularLocation>
</comment>
<dbReference type="GO" id="GO:0004618">
    <property type="term" value="F:phosphoglycerate kinase activity"/>
    <property type="evidence" value="ECO:0007669"/>
    <property type="project" value="UniProtKB-UniRule"/>
</dbReference>
<reference evidence="17 18" key="1">
    <citation type="journal article" date="2015" name="Int. J. Syst. Evol. Microbiol.">
        <title>Methanoculleus sediminis sp. nov., a methanogen from sediments near a submarine mud volcano.</title>
        <authorList>
            <person name="Chen S.C."/>
            <person name="Chen M.F."/>
            <person name="Lai M.C."/>
            <person name="Weng C.Y."/>
            <person name="Wu S.Y."/>
            <person name="Lin S."/>
            <person name="Yang T.F."/>
            <person name="Chen P.C."/>
        </authorList>
    </citation>
    <scope>NUCLEOTIDE SEQUENCE [LARGE SCALE GENOMIC DNA]</scope>
    <source>
        <strain evidence="17 18">S3Fa</strain>
    </source>
</reference>
<dbReference type="GO" id="GO:0006094">
    <property type="term" value="P:gluconeogenesis"/>
    <property type="evidence" value="ECO:0007669"/>
    <property type="project" value="TreeGrafter"/>
</dbReference>
<evidence type="ECO:0000256" key="1">
    <source>
        <dbReference type="ARBA" id="ARBA00000642"/>
    </source>
</evidence>
<keyword evidence="7 13" id="KW-0963">Cytoplasm</keyword>
<evidence type="ECO:0000256" key="5">
    <source>
        <dbReference type="ARBA" id="ARBA00013061"/>
    </source>
</evidence>
<dbReference type="GO" id="GO:0005524">
    <property type="term" value="F:ATP binding"/>
    <property type="evidence" value="ECO:0007669"/>
    <property type="project" value="UniProtKB-KW"/>
</dbReference>
<dbReference type="SUPFAM" id="SSF53748">
    <property type="entry name" value="Phosphoglycerate kinase"/>
    <property type="match status" value="1"/>
</dbReference>
<evidence type="ECO:0000256" key="10">
    <source>
        <dbReference type="ARBA" id="ARBA00022777"/>
    </source>
</evidence>
<evidence type="ECO:0000256" key="9">
    <source>
        <dbReference type="ARBA" id="ARBA00022741"/>
    </source>
</evidence>
<dbReference type="PANTHER" id="PTHR11406">
    <property type="entry name" value="PHOSPHOGLYCERATE KINASE"/>
    <property type="match status" value="1"/>
</dbReference>
<comment type="catalytic activity">
    <reaction evidence="1 13 16">
        <text>(2R)-3-phosphoglycerate + ATP = (2R)-3-phospho-glyceroyl phosphate + ADP</text>
        <dbReference type="Rhea" id="RHEA:14801"/>
        <dbReference type="ChEBI" id="CHEBI:30616"/>
        <dbReference type="ChEBI" id="CHEBI:57604"/>
        <dbReference type="ChEBI" id="CHEBI:58272"/>
        <dbReference type="ChEBI" id="CHEBI:456216"/>
        <dbReference type="EC" id="2.7.2.3"/>
    </reaction>
</comment>
<comment type="pathway">
    <text evidence="2 13">Carbohydrate degradation; glycolysis; pyruvate from D-glyceraldehyde 3-phosphate: step 2/5.</text>
</comment>
<evidence type="ECO:0000313" key="18">
    <source>
        <dbReference type="Proteomes" id="UP000035301"/>
    </source>
</evidence>
<dbReference type="PANTHER" id="PTHR11406:SF23">
    <property type="entry name" value="PHOSPHOGLYCERATE KINASE 1, CHLOROPLASTIC-RELATED"/>
    <property type="match status" value="1"/>
</dbReference>
<feature type="binding site" evidence="14">
    <location>
        <position position="43"/>
    </location>
    <ligand>
        <name>(2R)-3-phosphoglycerate</name>
        <dbReference type="ChEBI" id="CHEBI:58272"/>
    </ligand>
</feature>
<evidence type="ECO:0000256" key="11">
    <source>
        <dbReference type="ARBA" id="ARBA00022840"/>
    </source>
</evidence>
<evidence type="ECO:0000256" key="7">
    <source>
        <dbReference type="ARBA" id="ARBA00022490"/>
    </source>
</evidence>
<dbReference type="EMBL" id="JXOJ01000008">
    <property type="protein sequence ID" value="KLK87201.1"/>
    <property type="molecule type" value="Genomic_DNA"/>
</dbReference>
<dbReference type="Gene3D" id="3.40.50.1260">
    <property type="entry name" value="Phosphoglycerate kinase, N-terminal domain"/>
    <property type="match status" value="2"/>
</dbReference>
<keyword evidence="8 13" id="KW-0808">Transferase</keyword>
<dbReference type="GO" id="GO:0006096">
    <property type="term" value="P:glycolytic process"/>
    <property type="evidence" value="ECO:0007669"/>
    <property type="project" value="UniProtKB-UniRule"/>
</dbReference>
<organism evidence="17 18">
    <name type="scientific">Methanoculleus sediminis</name>
    <dbReference type="NCBI Taxonomy" id="1550566"/>
    <lineage>
        <taxon>Archaea</taxon>
        <taxon>Methanobacteriati</taxon>
        <taxon>Methanobacteriota</taxon>
        <taxon>Stenosarchaea group</taxon>
        <taxon>Methanomicrobia</taxon>
        <taxon>Methanomicrobiales</taxon>
        <taxon>Methanomicrobiaceae</taxon>
        <taxon>Methanoculleus</taxon>
    </lineage>
</organism>
<dbReference type="AlphaFoldDB" id="A0A0H1QX26"/>
<feature type="binding site" evidence="13 14">
    <location>
        <begin position="66"/>
        <end position="69"/>
    </location>
    <ligand>
        <name>substrate</name>
    </ligand>
</feature>
<comment type="similarity">
    <text evidence="3 13 16">Belongs to the phosphoglycerate kinase family.</text>
</comment>
<dbReference type="PROSITE" id="PS00111">
    <property type="entry name" value="PGLYCERATE_KINASE"/>
    <property type="match status" value="1"/>
</dbReference>
<feature type="binding site" evidence="13 15">
    <location>
        <position position="330"/>
    </location>
    <ligand>
        <name>ATP</name>
        <dbReference type="ChEBI" id="CHEBI:30616"/>
    </ligand>
</feature>
<dbReference type="Pfam" id="PF00162">
    <property type="entry name" value="PGK"/>
    <property type="match status" value="1"/>
</dbReference>
<evidence type="ECO:0000256" key="16">
    <source>
        <dbReference type="RuleBase" id="RU000532"/>
    </source>
</evidence>
<gene>
    <name evidence="13 17" type="primary">pgk</name>
    <name evidence="17" type="ORF">SZ63_11400</name>
</gene>
<keyword evidence="10 13" id="KW-0418">Kinase</keyword>
<evidence type="ECO:0000256" key="3">
    <source>
        <dbReference type="ARBA" id="ARBA00008982"/>
    </source>
</evidence>
<comment type="caution">
    <text evidence="17">The sequence shown here is derived from an EMBL/GenBank/DDBJ whole genome shotgun (WGS) entry which is preliminary data.</text>
</comment>
<dbReference type="EC" id="2.7.2.3" evidence="5 13"/>
<dbReference type="FunFam" id="3.40.50.1260:FF:000006">
    <property type="entry name" value="Phosphoglycerate kinase"/>
    <property type="match status" value="1"/>
</dbReference>
<dbReference type="FunFam" id="3.40.50.1260:FF:000031">
    <property type="entry name" value="Phosphoglycerate kinase 1"/>
    <property type="match status" value="1"/>
</dbReference>
<evidence type="ECO:0000256" key="12">
    <source>
        <dbReference type="ARBA" id="ARBA00023152"/>
    </source>
</evidence>
<feature type="binding site" evidence="13">
    <location>
        <position position="43"/>
    </location>
    <ligand>
        <name>substrate</name>
    </ligand>
</feature>
<feature type="binding site" evidence="13 15">
    <location>
        <position position="208"/>
    </location>
    <ligand>
        <name>ATP</name>
        <dbReference type="ChEBI" id="CHEBI:30616"/>
    </ligand>
</feature>
<keyword evidence="18" id="KW-1185">Reference proteome</keyword>
<evidence type="ECO:0000256" key="8">
    <source>
        <dbReference type="ARBA" id="ARBA00022679"/>
    </source>
</evidence>
<evidence type="ECO:0000256" key="15">
    <source>
        <dbReference type="PIRSR" id="PIRSR000724-2"/>
    </source>
</evidence>
<dbReference type="OrthoDB" id="6575at2157"/>
<dbReference type="InterPro" id="IPR015824">
    <property type="entry name" value="Phosphoglycerate_kinase_N"/>
</dbReference>
<dbReference type="STRING" id="1550566.SZ63_11400"/>
<sequence>MQNVIPRRKKTVREIDVRGRRVLVRADFNVPLDEEGAIADDTRIRASLPTINYLCERGARVILCSHLGRPKGEIVERLRLTLVANRLSALLGRPVVALRDCIGPEVESAVATMSDGDIVLLENLRFHPEEKKGDPAFAEELAGLAEAYVNDAFGASHRTDASIVGVPDYLPAVAGLLLEKEIGVFTRILEKPERPFAAVIGGAKVSDKLEVLDNIIFRVDRLLIGGGMAATFLASRGYRTGASHIETDRLDAVRRVEENAERRGVRLILPRDVIVTEKLEAGAPARTVASTEIPDGRVIADIGPAAVDEFSRELGSVRTVVWNGPMGVFELPEFAEGTRRIAATLATLDGTTVIGGGSTADAVERFGLTDQMTHVSTGGGAALTVLAGKPLPGVEALDDAGTP</sequence>
<feature type="binding site" evidence="13">
    <location>
        <position position="125"/>
    </location>
    <ligand>
        <name>substrate</name>
    </ligand>
</feature>
<dbReference type="UniPathway" id="UPA00109">
    <property type="reaction ID" value="UER00185"/>
</dbReference>
<evidence type="ECO:0000256" key="14">
    <source>
        <dbReference type="PIRSR" id="PIRSR000724-1"/>
    </source>
</evidence>
<keyword evidence="11 13" id="KW-0067">ATP-binding</keyword>
<evidence type="ECO:0000256" key="13">
    <source>
        <dbReference type="HAMAP-Rule" id="MF_00145"/>
    </source>
</evidence>
<comment type="subunit">
    <text evidence="4 13">Monomer.</text>
</comment>
<dbReference type="InterPro" id="IPR015911">
    <property type="entry name" value="Phosphoglycerate_kinase_CS"/>
</dbReference>
<evidence type="ECO:0000313" key="17">
    <source>
        <dbReference type="EMBL" id="KLK87201.1"/>
    </source>
</evidence>
<accession>A0A0H1QX26</accession>
<feature type="binding site" evidence="13">
    <location>
        <position position="158"/>
    </location>
    <ligand>
        <name>substrate</name>
    </ligand>
</feature>
<dbReference type="InterPro" id="IPR001576">
    <property type="entry name" value="Phosphoglycerate_kinase"/>
</dbReference>
<evidence type="ECO:0000256" key="4">
    <source>
        <dbReference type="ARBA" id="ARBA00011245"/>
    </source>
</evidence>
<keyword evidence="12 13" id="KW-0324">Glycolysis</keyword>
<dbReference type="InterPro" id="IPR036043">
    <property type="entry name" value="Phosphoglycerate_kinase_sf"/>
</dbReference>
<dbReference type="PIRSF" id="PIRSF000724">
    <property type="entry name" value="Pgk"/>
    <property type="match status" value="1"/>
</dbReference>
<keyword evidence="9 13" id="KW-0547">Nucleotide-binding</keyword>
<dbReference type="PATRIC" id="fig|1550566.3.peg.2491"/>
<feature type="binding site" evidence="14">
    <location>
        <position position="125"/>
    </location>
    <ligand>
        <name>(2R)-3-phosphoglycerate</name>
        <dbReference type="ChEBI" id="CHEBI:58272"/>
    </ligand>
</feature>
<dbReference type="Proteomes" id="UP000035301">
    <property type="component" value="Unassembled WGS sequence"/>
</dbReference>
<dbReference type="PRINTS" id="PR00477">
    <property type="entry name" value="PHGLYCKINASE"/>
</dbReference>
<feature type="binding site" evidence="13 14">
    <location>
        <begin position="27"/>
        <end position="29"/>
    </location>
    <ligand>
        <name>substrate</name>
    </ligand>
</feature>
<evidence type="ECO:0000256" key="6">
    <source>
        <dbReference type="ARBA" id="ARBA00016471"/>
    </source>
</evidence>
<dbReference type="GO" id="GO:0005829">
    <property type="term" value="C:cytosol"/>
    <property type="evidence" value="ECO:0007669"/>
    <property type="project" value="TreeGrafter"/>
</dbReference>
<dbReference type="HAMAP" id="MF_00145">
    <property type="entry name" value="Phosphoglyc_kinase"/>
    <property type="match status" value="1"/>
</dbReference>
<name>A0A0H1QX26_9EURY</name>
<protein>
    <recommendedName>
        <fullName evidence="6 13">Phosphoglycerate kinase</fullName>
        <ecNumber evidence="5 13">2.7.2.3</ecNumber>
    </recommendedName>
</protein>
<proteinExistence type="inferred from homology"/>
<comment type="caution">
    <text evidence="13">Lacks conserved residue(s) required for the propagation of feature annotation.</text>
</comment>
<feature type="binding site" evidence="14">
    <location>
        <position position="158"/>
    </location>
    <ligand>
        <name>(2R)-3-phosphoglycerate</name>
        <dbReference type="ChEBI" id="CHEBI:58272"/>
    </ligand>
</feature>
<dbReference type="RefSeq" id="WP_048185504.1">
    <property type="nucleotide sequence ID" value="NZ_JXOJ01000008.1"/>
</dbReference>
<dbReference type="GO" id="GO:0043531">
    <property type="term" value="F:ADP binding"/>
    <property type="evidence" value="ECO:0007669"/>
    <property type="project" value="TreeGrafter"/>
</dbReference>
<evidence type="ECO:0000256" key="2">
    <source>
        <dbReference type="ARBA" id="ARBA00004838"/>
    </source>
</evidence>